<dbReference type="EMBL" id="JAMZMK010009603">
    <property type="protein sequence ID" value="KAI7734959.1"/>
    <property type="molecule type" value="Genomic_DNA"/>
</dbReference>
<proteinExistence type="inferred from homology"/>
<dbReference type="Pfam" id="PF22966">
    <property type="entry name" value="INTS7_C_plants"/>
    <property type="match status" value="1"/>
</dbReference>
<comment type="similarity">
    <text evidence="1">Belongs to the Integrator subunit 7 family.</text>
</comment>
<evidence type="ECO:0000259" key="3">
    <source>
        <dbReference type="Pfam" id="PF24436"/>
    </source>
</evidence>
<evidence type="ECO:0000313" key="4">
    <source>
        <dbReference type="EMBL" id="KAI7734959.1"/>
    </source>
</evidence>
<dbReference type="PANTHER" id="PTHR13322">
    <property type="entry name" value="C1ORF73 PROTEIN"/>
    <property type="match status" value="1"/>
</dbReference>
<dbReference type="InterPro" id="IPR056516">
    <property type="entry name" value="INTS7_N"/>
</dbReference>
<organism evidence="4 5">
    <name type="scientific">Ambrosia artemisiifolia</name>
    <name type="common">Common ragweed</name>
    <dbReference type="NCBI Taxonomy" id="4212"/>
    <lineage>
        <taxon>Eukaryota</taxon>
        <taxon>Viridiplantae</taxon>
        <taxon>Streptophyta</taxon>
        <taxon>Embryophyta</taxon>
        <taxon>Tracheophyta</taxon>
        <taxon>Spermatophyta</taxon>
        <taxon>Magnoliopsida</taxon>
        <taxon>eudicotyledons</taxon>
        <taxon>Gunneridae</taxon>
        <taxon>Pentapetalae</taxon>
        <taxon>asterids</taxon>
        <taxon>campanulids</taxon>
        <taxon>Asterales</taxon>
        <taxon>Asteraceae</taxon>
        <taxon>Asteroideae</taxon>
        <taxon>Heliantheae alliance</taxon>
        <taxon>Heliantheae</taxon>
        <taxon>Ambrosia</taxon>
    </lineage>
</organism>
<reference evidence="4" key="1">
    <citation type="submission" date="2022-06" db="EMBL/GenBank/DDBJ databases">
        <title>Uncovering the hologenomic basis of an extraordinary plant invasion.</title>
        <authorList>
            <person name="Bieker V.C."/>
            <person name="Martin M.D."/>
            <person name="Gilbert T."/>
            <person name="Hodgins K."/>
            <person name="Battlay P."/>
            <person name="Petersen B."/>
            <person name="Wilson J."/>
        </authorList>
    </citation>
    <scope>NUCLEOTIDE SEQUENCE</scope>
    <source>
        <strain evidence="4">AA19_3_7</strain>
        <tissue evidence="4">Leaf</tissue>
    </source>
</reference>
<gene>
    <name evidence="4" type="ORF">M8C21_006364</name>
</gene>
<name>A0AAD5C6H6_AMBAR</name>
<dbReference type="Pfam" id="PF24436">
    <property type="entry name" value="INTS7_N"/>
    <property type="match status" value="1"/>
</dbReference>
<accession>A0AAD5C6H6</accession>
<keyword evidence="5" id="KW-1185">Reference proteome</keyword>
<evidence type="ECO:0000313" key="5">
    <source>
        <dbReference type="Proteomes" id="UP001206925"/>
    </source>
</evidence>
<protein>
    <recommendedName>
        <fullName evidence="6">ARM repeat superfamily protein</fullName>
    </recommendedName>
</protein>
<feature type="domain" description="Integrator complex subunit 7 N-terminal" evidence="3">
    <location>
        <begin position="114"/>
        <end position="492"/>
    </location>
</feature>
<evidence type="ECO:0008006" key="6">
    <source>
        <dbReference type="Google" id="ProtNLM"/>
    </source>
</evidence>
<evidence type="ECO:0000256" key="1">
    <source>
        <dbReference type="ARBA" id="ARBA00008565"/>
    </source>
</evidence>
<dbReference type="GO" id="GO:0034472">
    <property type="term" value="P:snRNA 3'-end processing"/>
    <property type="evidence" value="ECO:0007669"/>
    <property type="project" value="TreeGrafter"/>
</dbReference>
<feature type="non-terminal residue" evidence="4">
    <location>
        <position position="876"/>
    </location>
</feature>
<feature type="domain" description="Integrator complex subunit 7-like C-terminal" evidence="2">
    <location>
        <begin position="709"/>
        <end position="873"/>
    </location>
</feature>
<evidence type="ECO:0000259" key="2">
    <source>
        <dbReference type="Pfam" id="PF22966"/>
    </source>
</evidence>
<dbReference type="Proteomes" id="UP001206925">
    <property type="component" value="Unassembled WGS sequence"/>
</dbReference>
<dbReference type="SUPFAM" id="SSF48371">
    <property type="entry name" value="ARM repeat"/>
    <property type="match status" value="1"/>
</dbReference>
<dbReference type="InterPro" id="IPR033060">
    <property type="entry name" value="INTS7"/>
</dbReference>
<dbReference type="InterPro" id="IPR055195">
    <property type="entry name" value="INTS7_C_plant"/>
</dbReference>
<dbReference type="GO" id="GO:0032039">
    <property type="term" value="C:integrator complex"/>
    <property type="evidence" value="ECO:0007669"/>
    <property type="project" value="InterPro"/>
</dbReference>
<sequence>REKILSELGTQRRRRLPARLPALGLPNQLGFELAAVTGMERTPAASAMDWSIQLHKSLRSNNSRKRTEAIQEIGARLEWWSKEPELSMAEYDMSRPHYLLLDAFVSSQMTLLMLAKVVSSSDMPFAGRLAGVRAFAKLGRSSALSSRAYEEGINLILGSAEDDIVTTMLISLSVIASGSTLLISRQVDLLLTYLSQDKSLSLRATSLRCLNIVLSRSRFRFSPATNLMTAMFDLLNEELPPVMQHDAIHILYEILMSKILSFSCSEINECFTKIVTIVETLMESPTISNRLSAIHFLADISVKFTRKIDMTYDGNDITLASQAISFLVDGITLLSNLVLNRSQPNLEMEQEIWSLFRTIKLLLYKCPNVGEFALIKLHLFVKCLLNKDHGTIGSKLVVCVSKVINLCLKNTSKYGTLSSHIQNVARLLIEDVCGCSYFDHYVHIIYHLLLLKETEGCNSDHAYMTENEILALERAKKLMEVKDYWSAYKAGKYSSSSLPIIGVLGEISKTTDHEIENLDVVHKILQVSKEMLSANDATARGQRYFQIQFLALRANRRAKQSFATWCIIGSTAYTTIHPFNEISTRSDFHAMLIHDLVARLWHIDPETSKELLLLLKTCIGQPKSCFGQQSKTQRLENTYEVPSILKICRFAVKGVVDIQNAAKRMHENDDEIRLQIVNDGLGLQLDVLKKWLNVSMTPSYFFSLRPCASCQLFAMNRESGNGAKIYVLPGYQLRLDLCLQMGDILPEFRARITRLYCILQCKVSYRQPSQSLESNSQTKTKFHDIADDTILELNDKLIKYVNKGEKDDDGHVTEQIVCFIPNQKGQGFSTCVLDVSMFPLGSYEIKWRAGCLDIDGRYWSLNSSSSGPVFTIQKPC</sequence>
<dbReference type="AlphaFoldDB" id="A0AAD5C6H6"/>
<dbReference type="InterPro" id="IPR016024">
    <property type="entry name" value="ARM-type_fold"/>
</dbReference>
<comment type="caution">
    <text evidence="4">The sequence shown here is derived from an EMBL/GenBank/DDBJ whole genome shotgun (WGS) entry which is preliminary data.</text>
</comment>
<dbReference type="PANTHER" id="PTHR13322:SF2">
    <property type="entry name" value="INTEGRATOR COMPLEX SUBUNIT 7"/>
    <property type="match status" value="1"/>
</dbReference>